<gene>
    <name evidence="3" type="ordered locus">Dacet_2478</name>
</gene>
<dbReference type="PANTHER" id="PTHR36307:SF1">
    <property type="entry name" value="FLAGELLA BASAL BODY P-RING FORMATION PROTEIN FLGA"/>
    <property type="match status" value="1"/>
</dbReference>
<dbReference type="Gene3D" id="2.30.30.760">
    <property type="match status" value="1"/>
</dbReference>
<sequence length="285" mass="31819" precursor="true">MLKPLLMGLIFVCTVLSVSANDVIVIDSECIMLEDIFPGIGIKDDIYCGLDYGEERTINRQMSMYIINKHDIVGAQPGEVTFRRKGTLLTEDRFKSDVQDLLSVMYGSMDIEIGSIRMGRDFYYSEKDGYNIDMPKGRFGNVSVSIDNGVRRYNYTINLKAFQDIYVTSSSIRKGEDVSGRVQKERYELSRVHGEPVKDPSGMIATKNLSSGRPLTLGDVMMKPDAFEGTTVLLVYRSGALNVTTSGELQEDAYIGKNVRVKNTASGKIVRGRYEQGRKVVVNAQ</sequence>
<dbReference type="GO" id="GO:0044780">
    <property type="term" value="P:bacterial-type flagellum assembly"/>
    <property type="evidence" value="ECO:0007669"/>
    <property type="project" value="InterPro"/>
</dbReference>
<keyword evidence="3" id="KW-0282">Flagellum</keyword>
<evidence type="ECO:0000313" key="4">
    <source>
        <dbReference type="Proteomes" id="UP000002012"/>
    </source>
</evidence>
<dbReference type="PaxDb" id="522772-Dacet_2478"/>
<dbReference type="InterPro" id="IPR017585">
    <property type="entry name" value="SAF_FlgA"/>
</dbReference>
<dbReference type="RefSeq" id="WP_013011739.1">
    <property type="nucleotide sequence ID" value="NC_013943.1"/>
</dbReference>
<dbReference type="InterPro" id="IPR039246">
    <property type="entry name" value="Flagellar_FlgA"/>
</dbReference>
<feature type="signal peptide" evidence="1">
    <location>
        <begin position="1"/>
        <end position="20"/>
    </location>
</feature>
<dbReference type="InParanoid" id="D4H4A9"/>
<reference evidence="3 4" key="1">
    <citation type="journal article" date="2010" name="Stand. Genomic Sci.">
        <title>Complete genome sequence of Denitrovibrio acetiphilus type strain (N2460).</title>
        <authorList>
            <person name="Kiss H."/>
            <person name="Lang E."/>
            <person name="Lapidus A."/>
            <person name="Copeland A."/>
            <person name="Nolan M."/>
            <person name="Glavina Del Rio T."/>
            <person name="Chen F."/>
            <person name="Lucas S."/>
            <person name="Tice H."/>
            <person name="Cheng J.F."/>
            <person name="Han C."/>
            <person name="Goodwin L."/>
            <person name="Pitluck S."/>
            <person name="Liolios K."/>
            <person name="Pati A."/>
            <person name="Ivanova N."/>
            <person name="Mavromatis K."/>
            <person name="Chen A."/>
            <person name="Palaniappan K."/>
            <person name="Land M."/>
            <person name="Hauser L."/>
            <person name="Chang Y.J."/>
            <person name="Jeffries C.D."/>
            <person name="Detter J.C."/>
            <person name="Brettin T."/>
            <person name="Spring S."/>
            <person name="Rohde M."/>
            <person name="Goker M."/>
            <person name="Woyke T."/>
            <person name="Bristow J."/>
            <person name="Eisen J.A."/>
            <person name="Markowitz V."/>
            <person name="Hugenholtz P."/>
            <person name="Kyrpides N.C."/>
            <person name="Klenk H.P."/>
        </authorList>
    </citation>
    <scope>NUCLEOTIDE SEQUENCE [LARGE SCALE GENOMIC DNA]</scope>
    <source>
        <strain evidence="4">DSM 12809 / NBRC 114555 / N2460</strain>
    </source>
</reference>
<dbReference type="AlphaFoldDB" id="D4H4A9"/>
<dbReference type="NCBIfam" id="TIGR03170">
    <property type="entry name" value="flgA_cterm"/>
    <property type="match status" value="1"/>
</dbReference>
<keyword evidence="4" id="KW-1185">Reference proteome</keyword>
<evidence type="ECO:0000256" key="1">
    <source>
        <dbReference type="SAM" id="SignalP"/>
    </source>
</evidence>
<dbReference type="Pfam" id="PF13144">
    <property type="entry name" value="ChapFlgA"/>
    <property type="match status" value="1"/>
</dbReference>
<evidence type="ECO:0000313" key="3">
    <source>
        <dbReference type="EMBL" id="ADD69238.1"/>
    </source>
</evidence>
<organism evidence="3 4">
    <name type="scientific">Denitrovibrio acetiphilus (strain DSM 12809 / NBRC 114555 / N2460)</name>
    <dbReference type="NCBI Taxonomy" id="522772"/>
    <lineage>
        <taxon>Bacteria</taxon>
        <taxon>Pseudomonadati</taxon>
        <taxon>Deferribacterota</taxon>
        <taxon>Deferribacteres</taxon>
        <taxon>Deferribacterales</taxon>
        <taxon>Geovibrionaceae</taxon>
        <taxon>Denitrovibrio</taxon>
    </lineage>
</organism>
<evidence type="ECO:0000259" key="2">
    <source>
        <dbReference type="Pfam" id="PF13144"/>
    </source>
</evidence>
<proteinExistence type="predicted"/>
<keyword evidence="3" id="KW-0966">Cell projection</keyword>
<keyword evidence="3" id="KW-0969">Cilium</keyword>
<feature type="chain" id="PRO_5003057763" evidence="1">
    <location>
        <begin position="21"/>
        <end position="285"/>
    </location>
</feature>
<feature type="domain" description="Flagella basal body P-ring formation protein FlgA SAF" evidence="2">
    <location>
        <begin position="164"/>
        <end position="280"/>
    </location>
</feature>
<protein>
    <submittedName>
        <fullName evidence="3">Flagella basal body P-ring formation protein FlgA</fullName>
    </submittedName>
</protein>
<dbReference type="Proteomes" id="UP000002012">
    <property type="component" value="Chromosome"/>
</dbReference>
<name>D4H4A9_DENA2</name>
<dbReference type="HOGENOM" id="CLU_084712_0_0_0"/>
<dbReference type="EMBL" id="CP001968">
    <property type="protein sequence ID" value="ADD69238.1"/>
    <property type="molecule type" value="Genomic_DNA"/>
</dbReference>
<dbReference type="KEGG" id="dap:Dacet_2478"/>
<accession>D4H4A9</accession>
<dbReference type="PANTHER" id="PTHR36307">
    <property type="entry name" value="FLAGELLA BASAL BODY P-RING FORMATION PROTEIN FLGA"/>
    <property type="match status" value="1"/>
</dbReference>
<dbReference type="OrthoDB" id="9787359at2"/>
<dbReference type="STRING" id="522772.Dacet_2478"/>
<dbReference type="eggNOG" id="COG1261">
    <property type="taxonomic scope" value="Bacteria"/>
</dbReference>
<keyword evidence="1" id="KW-0732">Signal</keyword>